<dbReference type="InterPro" id="IPR004568">
    <property type="entry name" value="Ppantetheine-prot_Trfase_dom"/>
</dbReference>
<protein>
    <submittedName>
        <fullName evidence="5">4'-phosphopantetheinyl transferase superfamily protein</fullName>
    </submittedName>
</protein>
<keyword evidence="3" id="KW-0460">Magnesium</keyword>
<dbReference type="InterPro" id="IPR037143">
    <property type="entry name" value="4-PPantetheinyl_Trfase_dom_sf"/>
</dbReference>
<dbReference type="Pfam" id="PF01648">
    <property type="entry name" value="ACPS"/>
    <property type="match status" value="1"/>
</dbReference>
<comment type="caution">
    <text evidence="5">The sequence shown here is derived from an EMBL/GenBank/DDBJ whole genome shotgun (WGS) entry which is preliminary data.</text>
</comment>
<evidence type="ECO:0000259" key="4">
    <source>
        <dbReference type="Pfam" id="PF01648"/>
    </source>
</evidence>
<evidence type="ECO:0000256" key="3">
    <source>
        <dbReference type="ARBA" id="ARBA00022842"/>
    </source>
</evidence>
<keyword evidence="1 5" id="KW-0808">Transferase</keyword>
<organism evidence="5 6">
    <name type="scientific">Streptomyces lonegramiae</name>
    <dbReference type="NCBI Taxonomy" id="3075524"/>
    <lineage>
        <taxon>Bacteria</taxon>
        <taxon>Bacillati</taxon>
        <taxon>Actinomycetota</taxon>
        <taxon>Actinomycetes</taxon>
        <taxon>Kitasatosporales</taxon>
        <taxon>Streptomycetaceae</taxon>
        <taxon>Streptomyces</taxon>
    </lineage>
</organism>
<evidence type="ECO:0000313" key="5">
    <source>
        <dbReference type="EMBL" id="MDT0542172.1"/>
    </source>
</evidence>
<dbReference type="RefSeq" id="WP_311722523.1">
    <property type="nucleotide sequence ID" value="NZ_JAVRFD010000002.1"/>
</dbReference>
<dbReference type="Proteomes" id="UP001180754">
    <property type="component" value="Unassembled WGS sequence"/>
</dbReference>
<keyword evidence="2" id="KW-0479">Metal-binding</keyword>
<sequence length="158" mass="17312">MDGSRRELIGLGHDLQLISELEVASSLREPDVFFTRGELRHFESKVSPLESMAGAFAAKEALFKAIPAAAETWFWTDAELVHDHHGAPRFQTHGALAGHLARYRLWVSVSLSHSGGFVSAVVMVTGGTSALTRFFDTTNRAVRRVFRRIPADPAGAPQ</sequence>
<dbReference type="InterPro" id="IPR008278">
    <property type="entry name" value="4-PPantetheinyl_Trfase_dom"/>
</dbReference>
<reference evidence="5" key="1">
    <citation type="submission" date="2024-05" db="EMBL/GenBank/DDBJ databases">
        <title>30 novel species of actinomycetes from the DSMZ collection.</title>
        <authorList>
            <person name="Nouioui I."/>
        </authorList>
    </citation>
    <scope>NUCLEOTIDE SEQUENCE</scope>
    <source>
        <strain evidence="5">DSM 41529</strain>
    </source>
</reference>
<evidence type="ECO:0000313" key="6">
    <source>
        <dbReference type="Proteomes" id="UP001180754"/>
    </source>
</evidence>
<proteinExistence type="predicted"/>
<evidence type="ECO:0000256" key="2">
    <source>
        <dbReference type="ARBA" id="ARBA00022723"/>
    </source>
</evidence>
<dbReference type="Gene3D" id="3.90.470.20">
    <property type="entry name" value="4'-phosphopantetheinyl transferase domain"/>
    <property type="match status" value="1"/>
</dbReference>
<dbReference type="EMBL" id="JAVRFD010000002">
    <property type="protein sequence ID" value="MDT0542172.1"/>
    <property type="molecule type" value="Genomic_DNA"/>
</dbReference>
<accession>A0ABU2X8L6</accession>
<keyword evidence="6" id="KW-1185">Reference proteome</keyword>
<feature type="domain" description="4'-phosphopantetheinyl transferase" evidence="4">
    <location>
        <begin position="11"/>
        <end position="103"/>
    </location>
</feature>
<dbReference type="SUPFAM" id="SSF56214">
    <property type="entry name" value="4'-phosphopantetheinyl transferase"/>
    <property type="match status" value="1"/>
</dbReference>
<dbReference type="NCBIfam" id="TIGR00556">
    <property type="entry name" value="pantethn_trn"/>
    <property type="match status" value="1"/>
</dbReference>
<evidence type="ECO:0000256" key="1">
    <source>
        <dbReference type="ARBA" id="ARBA00022679"/>
    </source>
</evidence>
<name>A0ABU2X8L6_9ACTN</name>
<dbReference type="GO" id="GO:0016740">
    <property type="term" value="F:transferase activity"/>
    <property type="evidence" value="ECO:0007669"/>
    <property type="project" value="UniProtKB-KW"/>
</dbReference>
<gene>
    <name evidence="5" type="ORF">RND15_05490</name>
</gene>